<keyword evidence="2" id="KW-0443">Lipid metabolism</keyword>
<protein>
    <recommendedName>
        <fullName evidence="8">Partial AB-hydrolase lipase domain-containing protein</fullName>
    </recommendedName>
</protein>
<dbReference type="AlphaFoldDB" id="A0A2A2LXS5"/>
<feature type="signal peptide" evidence="3">
    <location>
        <begin position="1"/>
        <end position="16"/>
    </location>
</feature>
<evidence type="ECO:0000313" key="7">
    <source>
        <dbReference type="Proteomes" id="UP000218231"/>
    </source>
</evidence>
<gene>
    <name evidence="6" type="ORF">WR25_17220</name>
</gene>
<evidence type="ECO:0000259" key="5">
    <source>
        <dbReference type="Pfam" id="PF04083"/>
    </source>
</evidence>
<feature type="chain" id="PRO_5012245964" description="Partial AB-hydrolase lipase domain-containing protein" evidence="3">
    <location>
        <begin position="17"/>
        <end position="233"/>
    </location>
</feature>
<dbReference type="SUPFAM" id="SSF53474">
    <property type="entry name" value="alpha/beta-Hydrolases"/>
    <property type="match status" value="1"/>
</dbReference>
<dbReference type="InterPro" id="IPR006693">
    <property type="entry name" value="AB_hydrolase_lipase"/>
</dbReference>
<evidence type="ECO:0000256" key="2">
    <source>
        <dbReference type="ARBA" id="ARBA00023098"/>
    </source>
</evidence>
<evidence type="ECO:0000259" key="4">
    <source>
        <dbReference type="Pfam" id="PF00561"/>
    </source>
</evidence>
<dbReference type="OrthoDB" id="9974421at2759"/>
<dbReference type="Pfam" id="PF00561">
    <property type="entry name" value="Abhydrolase_1"/>
    <property type="match status" value="1"/>
</dbReference>
<dbReference type="InterPro" id="IPR000073">
    <property type="entry name" value="AB_hydrolase_1"/>
</dbReference>
<dbReference type="Gene3D" id="3.40.50.1820">
    <property type="entry name" value="alpha/beta hydrolase"/>
    <property type="match status" value="1"/>
</dbReference>
<feature type="domain" description="Partial AB-hydrolase lipase" evidence="5">
    <location>
        <begin position="34"/>
        <end position="87"/>
    </location>
</feature>
<evidence type="ECO:0000256" key="1">
    <source>
        <dbReference type="ARBA" id="ARBA00022963"/>
    </source>
</evidence>
<dbReference type="GO" id="GO:0016042">
    <property type="term" value="P:lipid catabolic process"/>
    <property type="evidence" value="ECO:0007669"/>
    <property type="project" value="UniProtKB-KW"/>
</dbReference>
<dbReference type="EMBL" id="LIAE01006341">
    <property type="protein sequence ID" value="PAV90958.1"/>
    <property type="molecule type" value="Genomic_DNA"/>
</dbReference>
<dbReference type="Pfam" id="PF04083">
    <property type="entry name" value="Abhydro_lipase"/>
    <property type="match status" value="1"/>
</dbReference>
<evidence type="ECO:0000256" key="3">
    <source>
        <dbReference type="SAM" id="SignalP"/>
    </source>
</evidence>
<organism evidence="6 7">
    <name type="scientific">Diploscapter pachys</name>
    <dbReference type="NCBI Taxonomy" id="2018661"/>
    <lineage>
        <taxon>Eukaryota</taxon>
        <taxon>Metazoa</taxon>
        <taxon>Ecdysozoa</taxon>
        <taxon>Nematoda</taxon>
        <taxon>Chromadorea</taxon>
        <taxon>Rhabditida</taxon>
        <taxon>Rhabditina</taxon>
        <taxon>Rhabditomorpha</taxon>
        <taxon>Rhabditoidea</taxon>
        <taxon>Rhabditidae</taxon>
        <taxon>Diploscapter</taxon>
    </lineage>
</organism>
<evidence type="ECO:0000313" key="6">
    <source>
        <dbReference type="EMBL" id="PAV90958.1"/>
    </source>
</evidence>
<feature type="domain" description="AB hydrolase-1" evidence="4">
    <location>
        <begin position="91"/>
        <end position="187"/>
    </location>
</feature>
<dbReference type="InterPro" id="IPR029058">
    <property type="entry name" value="AB_hydrolase_fold"/>
</dbReference>
<proteinExistence type="predicted"/>
<dbReference type="PANTHER" id="PTHR11005">
    <property type="entry name" value="LYSOSOMAL ACID LIPASE-RELATED"/>
    <property type="match status" value="1"/>
</dbReference>
<evidence type="ECO:0008006" key="8">
    <source>
        <dbReference type="Google" id="ProtNLM"/>
    </source>
</evidence>
<keyword evidence="7" id="KW-1185">Reference proteome</keyword>
<dbReference type="Proteomes" id="UP000218231">
    <property type="component" value="Unassembled WGS sequence"/>
</dbReference>
<accession>A0A2A2LXS5</accession>
<keyword evidence="1" id="KW-0442">Lipid degradation</keyword>
<reference evidence="6 7" key="1">
    <citation type="journal article" date="2017" name="Curr. Biol.">
        <title>Genome architecture and evolution of a unichromosomal asexual nematode.</title>
        <authorList>
            <person name="Fradin H."/>
            <person name="Zegar C."/>
            <person name="Gutwein M."/>
            <person name="Lucas J."/>
            <person name="Kovtun M."/>
            <person name="Corcoran D."/>
            <person name="Baugh L.R."/>
            <person name="Kiontke K."/>
            <person name="Gunsalus K."/>
            <person name="Fitch D.H."/>
            <person name="Piano F."/>
        </authorList>
    </citation>
    <scope>NUCLEOTIDE SEQUENCE [LARGE SCALE GENOMIC DNA]</scope>
    <source>
        <strain evidence="6">PF1309</strain>
    </source>
</reference>
<keyword evidence="3" id="KW-0732">Signal</keyword>
<sequence>MRCLAFLLIYAGTVNSFPTEFPIDPELTLDFEGIAKRWNFYVESHEVTTDDGYILTVHRLPNKQFENENGPATSGSRPVVFVQHGLEAFVFADAGYDVWLGNFRGNVYSKKHKTLDPKSHEFWKFSWDQMAGSDLPAMINYVTAQTKVDQLYYVGFSMGTMTAFAEFSRNHELEKKANIKQYFALGPVASVAHIQGLMKWMADRYEMIDIILLMTGEDEFLPPDKFTQWVAEG</sequence>
<comment type="caution">
    <text evidence="6">The sequence shown here is derived from an EMBL/GenBank/DDBJ whole genome shotgun (WGS) entry which is preliminary data.</text>
</comment>
<dbReference type="STRING" id="2018661.A0A2A2LXS5"/>
<name>A0A2A2LXS5_9BILA</name>